<dbReference type="InterPro" id="IPR029062">
    <property type="entry name" value="Class_I_gatase-like"/>
</dbReference>
<accession>A0A1M3TA02</accession>
<evidence type="ECO:0000313" key="2">
    <source>
        <dbReference type="EMBL" id="OJZ83581.1"/>
    </source>
</evidence>
<sequence length="106" mass="11634">MAVCFGHQIVGRAYGETAERNPLGWEVSVTSVTLSETGKRVFGCDSLVCLFTLWLACWTVLTRIQWLAGASSDASRRRPAVSSVRQEARPFRPVRGAGDLRHEPGS</sequence>
<gene>
    <name evidence="2" type="ORF">ASPFODRAFT_48989</name>
</gene>
<protein>
    <recommendedName>
        <fullName evidence="4">Glutamine amidotransferase domain-containing protein</fullName>
    </recommendedName>
</protein>
<dbReference type="Proteomes" id="UP000184063">
    <property type="component" value="Unassembled WGS sequence"/>
</dbReference>
<name>A0A1M3TA02_ASPLC</name>
<reference evidence="3" key="1">
    <citation type="journal article" date="2017" name="Genome Biol.">
        <title>Comparative genomics reveals high biological diversity and specific adaptations in the industrially and medically important fungal genus Aspergillus.</title>
        <authorList>
            <person name="de Vries R.P."/>
            <person name="Riley R."/>
            <person name="Wiebenga A."/>
            <person name="Aguilar-Osorio G."/>
            <person name="Amillis S."/>
            <person name="Uchima C.A."/>
            <person name="Anderluh G."/>
            <person name="Asadollahi M."/>
            <person name="Askin M."/>
            <person name="Barry K."/>
            <person name="Battaglia E."/>
            <person name="Bayram O."/>
            <person name="Benocci T."/>
            <person name="Braus-Stromeyer S.A."/>
            <person name="Caldana C."/>
            <person name="Canovas D."/>
            <person name="Cerqueira G.C."/>
            <person name="Chen F."/>
            <person name="Chen W."/>
            <person name="Choi C."/>
            <person name="Clum A."/>
            <person name="Dos Santos R.A."/>
            <person name="Damasio A.R."/>
            <person name="Diallinas G."/>
            <person name="Emri T."/>
            <person name="Fekete E."/>
            <person name="Flipphi M."/>
            <person name="Freyberg S."/>
            <person name="Gallo A."/>
            <person name="Gournas C."/>
            <person name="Habgood R."/>
            <person name="Hainaut M."/>
            <person name="Harispe M.L."/>
            <person name="Henrissat B."/>
            <person name="Hilden K.S."/>
            <person name="Hope R."/>
            <person name="Hossain A."/>
            <person name="Karabika E."/>
            <person name="Karaffa L."/>
            <person name="Karanyi Z."/>
            <person name="Krasevec N."/>
            <person name="Kuo A."/>
            <person name="Kusch H."/>
            <person name="LaButti K."/>
            <person name="Lagendijk E.L."/>
            <person name="Lapidus A."/>
            <person name="Levasseur A."/>
            <person name="Lindquist E."/>
            <person name="Lipzen A."/>
            <person name="Logrieco A.F."/>
            <person name="MacCabe A."/>
            <person name="Maekelae M.R."/>
            <person name="Malavazi I."/>
            <person name="Melin P."/>
            <person name="Meyer V."/>
            <person name="Mielnichuk N."/>
            <person name="Miskei M."/>
            <person name="Molnar A.P."/>
            <person name="Mule G."/>
            <person name="Ngan C.Y."/>
            <person name="Orejas M."/>
            <person name="Orosz E."/>
            <person name="Ouedraogo J.P."/>
            <person name="Overkamp K.M."/>
            <person name="Park H.-S."/>
            <person name="Perrone G."/>
            <person name="Piumi F."/>
            <person name="Punt P.J."/>
            <person name="Ram A.F."/>
            <person name="Ramon A."/>
            <person name="Rauscher S."/>
            <person name="Record E."/>
            <person name="Riano-Pachon D.M."/>
            <person name="Robert V."/>
            <person name="Roehrig J."/>
            <person name="Ruller R."/>
            <person name="Salamov A."/>
            <person name="Salih N.S."/>
            <person name="Samson R.A."/>
            <person name="Sandor E."/>
            <person name="Sanguinetti M."/>
            <person name="Schuetze T."/>
            <person name="Sepcic K."/>
            <person name="Shelest E."/>
            <person name="Sherlock G."/>
            <person name="Sophianopoulou V."/>
            <person name="Squina F.M."/>
            <person name="Sun H."/>
            <person name="Susca A."/>
            <person name="Todd R.B."/>
            <person name="Tsang A."/>
            <person name="Unkles S.E."/>
            <person name="van de Wiele N."/>
            <person name="van Rossen-Uffink D."/>
            <person name="Oliveira J.V."/>
            <person name="Vesth T.C."/>
            <person name="Visser J."/>
            <person name="Yu J.-H."/>
            <person name="Zhou M."/>
            <person name="Andersen M.R."/>
            <person name="Archer D.B."/>
            <person name="Baker S.E."/>
            <person name="Benoit I."/>
            <person name="Brakhage A.A."/>
            <person name="Braus G.H."/>
            <person name="Fischer R."/>
            <person name="Frisvad J.C."/>
            <person name="Goldman G.H."/>
            <person name="Houbraken J."/>
            <person name="Oakley B."/>
            <person name="Pocsi I."/>
            <person name="Scazzocchio C."/>
            <person name="Seiboth B."/>
            <person name="vanKuyk P.A."/>
            <person name="Wortman J."/>
            <person name="Dyer P.S."/>
            <person name="Grigoriev I.V."/>
        </authorList>
    </citation>
    <scope>NUCLEOTIDE SEQUENCE [LARGE SCALE GENOMIC DNA]</scope>
    <source>
        <strain evidence="3">CBS 106.47</strain>
    </source>
</reference>
<evidence type="ECO:0000256" key="1">
    <source>
        <dbReference type="SAM" id="MobiDB-lite"/>
    </source>
</evidence>
<proteinExistence type="predicted"/>
<organism evidence="2 3">
    <name type="scientific">Aspergillus luchuensis (strain CBS 106.47)</name>
    <dbReference type="NCBI Taxonomy" id="1137211"/>
    <lineage>
        <taxon>Eukaryota</taxon>
        <taxon>Fungi</taxon>
        <taxon>Dikarya</taxon>
        <taxon>Ascomycota</taxon>
        <taxon>Pezizomycotina</taxon>
        <taxon>Eurotiomycetes</taxon>
        <taxon>Eurotiomycetidae</taxon>
        <taxon>Eurotiales</taxon>
        <taxon>Aspergillaceae</taxon>
        <taxon>Aspergillus</taxon>
        <taxon>Aspergillus subgen. Circumdati</taxon>
    </lineage>
</organism>
<dbReference type="AlphaFoldDB" id="A0A1M3TA02"/>
<dbReference type="VEuPathDB" id="FungiDB:ASPFODRAFT_48989"/>
<feature type="region of interest" description="Disordered" evidence="1">
    <location>
        <begin position="69"/>
        <end position="106"/>
    </location>
</feature>
<evidence type="ECO:0000313" key="3">
    <source>
        <dbReference type="Proteomes" id="UP000184063"/>
    </source>
</evidence>
<evidence type="ECO:0008006" key="4">
    <source>
        <dbReference type="Google" id="ProtNLM"/>
    </source>
</evidence>
<dbReference type="EMBL" id="KV878245">
    <property type="protein sequence ID" value="OJZ83581.1"/>
    <property type="molecule type" value="Genomic_DNA"/>
</dbReference>
<dbReference type="SUPFAM" id="SSF52317">
    <property type="entry name" value="Class I glutamine amidotransferase-like"/>
    <property type="match status" value="1"/>
</dbReference>
<dbReference type="Gene3D" id="3.40.50.880">
    <property type="match status" value="1"/>
</dbReference>